<evidence type="ECO:0008006" key="3">
    <source>
        <dbReference type="Google" id="ProtNLM"/>
    </source>
</evidence>
<evidence type="ECO:0000313" key="2">
    <source>
        <dbReference type="Proteomes" id="UP000698028"/>
    </source>
</evidence>
<reference evidence="1 2" key="1">
    <citation type="submission" date="2021-07" db="EMBL/GenBank/DDBJ databases">
        <title>The draft genome sequence of Sphingomicrobium sp. B8.</title>
        <authorList>
            <person name="Mu L."/>
        </authorList>
    </citation>
    <scope>NUCLEOTIDE SEQUENCE [LARGE SCALE GENOMIC DNA]</scope>
    <source>
        <strain evidence="1 2">B8</strain>
    </source>
</reference>
<comment type="caution">
    <text evidence="1">The sequence shown here is derived from an EMBL/GenBank/DDBJ whole genome shotgun (WGS) entry which is preliminary data.</text>
</comment>
<protein>
    <recommendedName>
        <fullName evidence="3">DUF5801 domain-containing protein</fullName>
    </recommendedName>
</protein>
<proteinExistence type="predicted"/>
<accession>A0ABS6V8I9</accession>
<dbReference type="EMBL" id="JAHVAH010000001">
    <property type="protein sequence ID" value="MBW0145863.1"/>
    <property type="molecule type" value="Genomic_DNA"/>
</dbReference>
<feature type="non-terminal residue" evidence="1">
    <location>
        <position position="1"/>
    </location>
</feature>
<name>A0ABS6V8I9_9SPHN</name>
<gene>
    <name evidence="1" type="ORF">KTQ36_11225</name>
</gene>
<keyword evidence="2" id="KW-1185">Reference proteome</keyword>
<evidence type="ECO:0000313" key="1">
    <source>
        <dbReference type="EMBL" id="MBW0145863.1"/>
    </source>
</evidence>
<sequence length="683" mass="69823">ETVSPTANTIGLTATLTDGDDDVDSETIDLSANITFADDSPSAFDPEDAPSIENDGDGTFIGALNDADDNMIGEAFVGTDEVGDAVFINNAADNILRGTDNSVLTSGGETIYLYGFGTDTLIATTQTNGSDNANLVVFTMTLDEGTGQGADASYSIDFDRTIDDGSGSQFNDLGISSPSKYDWLGVSGKTDAQGNPIDFGVDDDSRDVLITAPGSTLNVASGNLVDNVGAGNQWVDPNEDIRVDWVIDVAADPNSDFKTVDGYTFDEHFDVTDGKFTIVDIKTNSGATSSVLIEAFYDSDAGDKDVLSGIPVALDASSVVVTDQNGNDVTNLVSVYQVGTNIVVTGLDELWTVNFESVGGAPFNAFTVENASGDLLPGGGTALGEAFSLGGFGYETVVDGSNVQFNVDVRVNDADGDTVDGDITITLHPDDGIATNAVEKIALNSPMLDAANDDFFMADLQAQSLMMSSAMAFGFGAVMAAKFGHADMGISKAMTIGALPISAHGFDMGFGTSDGGASLVQGWGGAELSLDGDMIGGVSTLAMMREAVDVSLDMVEPAVEAPVSLQADTANIAVAEKIAIVDAGDIALPGAEALAAMAAETNSVDLAVVAKEALVESDEGVVDALLDAVSEGDVVASDGAVGLMVVAKEAVTADFTSGFAPANADALVSDAMLLQDAAPAVNG</sequence>
<dbReference type="Proteomes" id="UP000698028">
    <property type="component" value="Unassembled WGS sequence"/>
</dbReference>
<organism evidence="1 2">
    <name type="scientific">Sphingomicrobium clamense</name>
    <dbReference type="NCBI Taxonomy" id="2851013"/>
    <lineage>
        <taxon>Bacteria</taxon>
        <taxon>Pseudomonadati</taxon>
        <taxon>Pseudomonadota</taxon>
        <taxon>Alphaproteobacteria</taxon>
        <taxon>Sphingomonadales</taxon>
        <taxon>Sphingomonadaceae</taxon>
        <taxon>Sphingomicrobium</taxon>
    </lineage>
</organism>
<dbReference type="RefSeq" id="WP_218633740.1">
    <property type="nucleotide sequence ID" value="NZ_JAHVAH010000001.1"/>
</dbReference>